<dbReference type="InterPro" id="IPR029190">
    <property type="entry name" value="Rrp14/SURF6_C"/>
</dbReference>
<dbReference type="GO" id="GO:0003723">
    <property type="term" value="F:RNA binding"/>
    <property type="evidence" value="ECO:0007669"/>
    <property type="project" value="TreeGrafter"/>
</dbReference>
<dbReference type="GO" id="GO:0042273">
    <property type="term" value="P:ribosomal large subunit biogenesis"/>
    <property type="evidence" value="ECO:0007669"/>
    <property type="project" value="TreeGrafter"/>
</dbReference>
<evidence type="ECO:0000256" key="1">
    <source>
        <dbReference type="ARBA" id="ARBA00004123"/>
    </source>
</evidence>
<feature type="compositionally biased region" description="Acidic residues" evidence="4">
    <location>
        <begin position="53"/>
        <end position="70"/>
    </location>
</feature>
<feature type="region of interest" description="Disordered" evidence="4">
    <location>
        <begin position="24"/>
        <end position="98"/>
    </location>
</feature>
<organism evidence="7 8">
    <name type="scientific">Apophysomyces ossiformis</name>
    <dbReference type="NCBI Taxonomy" id="679940"/>
    <lineage>
        <taxon>Eukaryota</taxon>
        <taxon>Fungi</taxon>
        <taxon>Fungi incertae sedis</taxon>
        <taxon>Mucoromycota</taxon>
        <taxon>Mucoromycotina</taxon>
        <taxon>Mucoromycetes</taxon>
        <taxon>Mucorales</taxon>
        <taxon>Mucorineae</taxon>
        <taxon>Mucoraceae</taxon>
        <taxon>Apophysomyces</taxon>
    </lineage>
</organism>
<dbReference type="Proteomes" id="UP000605846">
    <property type="component" value="Unassembled WGS sequence"/>
</dbReference>
<comment type="subcellular location">
    <subcellularLocation>
        <location evidence="1">Nucleus</location>
    </subcellularLocation>
</comment>
<sequence length="374" mass="42500">MAMHAQLFDSLLQLIPAKVYITEKNDEALDPENKKSIAEIQQEKAEELKKQDESDDESDDEDNNDVDMEEAEKSNVNSGADFSGLADENDEETKTLDRKQESGIENWLFCRTRINLSNIVVVQPMQKGDISELRSRLHERIAQLRKKRNADNTDHNKARSREDILAARLKKKEDRKKALKARKEKGSKAAPEELVQNTSSTVKATGNGRPSADSIKMDGDVFFGKLDVGEQKKKGSVDAKSQLKKIEAKQEKLEKLRKENKEKADAIAEKEEWSRAIAMATGEKVKDDVKLLKKTVKRQEKQKSKSASQWKDRLDKVKKDEEDKVKKRNENIQKRIEAKKDRKKGKKARPGFEGGKRGKGGKVTKPNPKPKGRK</sequence>
<dbReference type="InterPro" id="IPR007019">
    <property type="entry name" value="SURF6"/>
</dbReference>
<comment type="caution">
    <text evidence="7">The sequence shown here is derived from an EMBL/GenBank/DDBJ whole genome shotgun (WGS) entry which is preliminary data.</text>
</comment>
<feature type="region of interest" description="Disordered" evidence="4">
    <location>
        <begin position="144"/>
        <end position="163"/>
    </location>
</feature>
<feature type="domain" description="Ribosomal RNA-processing protein 14/surfeit locus protein 6 C-terminal" evidence="5">
    <location>
        <begin position="162"/>
        <end position="345"/>
    </location>
</feature>
<evidence type="ECO:0000256" key="4">
    <source>
        <dbReference type="SAM" id="MobiDB-lite"/>
    </source>
</evidence>
<feature type="compositionally biased region" description="Basic and acidic residues" evidence="4">
    <location>
        <begin position="24"/>
        <end position="52"/>
    </location>
</feature>
<name>A0A8H7BXI9_9FUNG</name>
<dbReference type="Pfam" id="PF15459">
    <property type="entry name" value="RRP14"/>
    <property type="match status" value="1"/>
</dbReference>
<protein>
    <submittedName>
        <fullName evidence="7">Uncharacterized protein</fullName>
    </submittedName>
</protein>
<dbReference type="PANTHER" id="PTHR14369">
    <property type="entry name" value="SURFEIT LOCUS PROTEIN 6"/>
    <property type="match status" value="1"/>
</dbReference>
<dbReference type="EMBL" id="JABAYA010000061">
    <property type="protein sequence ID" value="KAF7727261.1"/>
    <property type="molecule type" value="Genomic_DNA"/>
</dbReference>
<evidence type="ECO:0000259" key="5">
    <source>
        <dbReference type="Pfam" id="PF04935"/>
    </source>
</evidence>
<accession>A0A8H7BXI9</accession>
<feature type="compositionally biased region" description="Polar residues" evidence="4">
    <location>
        <begin position="195"/>
        <end position="204"/>
    </location>
</feature>
<dbReference type="GO" id="GO:0005730">
    <property type="term" value="C:nucleolus"/>
    <property type="evidence" value="ECO:0007669"/>
    <property type="project" value="TreeGrafter"/>
</dbReference>
<reference evidence="7" key="1">
    <citation type="submission" date="2020-01" db="EMBL/GenBank/DDBJ databases">
        <title>Genome Sequencing of Three Apophysomyces-Like Fungal Strains Confirms a Novel Fungal Genus in the Mucoromycota with divergent Burkholderia-like Endosymbiotic Bacteria.</title>
        <authorList>
            <person name="Stajich J.E."/>
            <person name="Macias A.M."/>
            <person name="Carter-House D."/>
            <person name="Lovett B."/>
            <person name="Kasson L.R."/>
            <person name="Berry K."/>
            <person name="Grigoriev I."/>
            <person name="Chang Y."/>
            <person name="Spatafora J."/>
            <person name="Kasson M.T."/>
        </authorList>
    </citation>
    <scope>NUCLEOTIDE SEQUENCE</scope>
    <source>
        <strain evidence="7">NRRL A-21654</strain>
    </source>
</reference>
<feature type="region of interest" description="Disordered" evidence="4">
    <location>
        <begin position="170"/>
        <end position="216"/>
    </location>
</feature>
<proteinExistence type="inferred from homology"/>
<feature type="compositionally biased region" description="Basic residues" evidence="4">
    <location>
        <begin position="357"/>
        <end position="374"/>
    </location>
</feature>
<dbReference type="OrthoDB" id="444809at2759"/>
<evidence type="ECO:0000313" key="8">
    <source>
        <dbReference type="Proteomes" id="UP000605846"/>
    </source>
</evidence>
<keyword evidence="8" id="KW-1185">Reference proteome</keyword>
<gene>
    <name evidence="7" type="ORF">EC973_007874</name>
</gene>
<dbReference type="GO" id="GO:0042274">
    <property type="term" value="P:ribosomal small subunit biogenesis"/>
    <property type="evidence" value="ECO:0007669"/>
    <property type="project" value="TreeGrafter"/>
</dbReference>
<dbReference type="PANTHER" id="PTHR14369:SF0">
    <property type="entry name" value="SURFEIT LOCUS PROTEIN 6"/>
    <property type="match status" value="1"/>
</dbReference>
<dbReference type="Pfam" id="PF04935">
    <property type="entry name" value="SURF6"/>
    <property type="match status" value="1"/>
</dbReference>
<keyword evidence="3" id="KW-0539">Nucleus</keyword>
<feature type="region of interest" description="Disordered" evidence="4">
    <location>
        <begin position="296"/>
        <end position="374"/>
    </location>
</feature>
<evidence type="ECO:0000256" key="2">
    <source>
        <dbReference type="ARBA" id="ARBA00005904"/>
    </source>
</evidence>
<comment type="similarity">
    <text evidence="2">Belongs to the SURF6 family.</text>
</comment>
<feature type="domain" description="Ribosomal RNA-processing protein 14 N-terminal" evidence="6">
    <location>
        <begin position="3"/>
        <end position="51"/>
    </location>
</feature>
<evidence type="ECO:0000256" key="3">
    <source>
        <dbReference type="ARBA" id="ARBA00023242"/>
    </source>
</evidence>
<dbReference type="AlphaFoldDB" id="A0A8H7BXI9"/>
<dbReference type="InterPro" id="IPR029188">
    <property type="entry name" value="Rrp14_N"/>
</dbReference>
<evidence type="ECO:0000313" key="7">
    <source>
        <dbReference type="EMBL" id="KAF7727261.1"/>
    </source>
</evidence>
<dbReference type="GO" id="GO:0003677">
    <property type="term" value="F:DNA binding"/>
    <property type="evidence" value="ECO:0007669"/>
    <property type="project" value="TreeGrafter"/>
</dbReference>
<feature type="compositionally biased region" description="Basic and acidic residues" evidence="4">
    <location>
        <begin position="149"/>
        <end position="163"/>
    </location>
</feature>
<evidence type="ECO:0000259" key="6">
    <source>
        <dbReference type="Pfam" id="PF15459"/>
    </source>
</evidence>
<feature type="compositionally biased region" description="Basic and acidic residues" evidence="4">
    <location>
        <begin position="310"/>
        <end position="340"/>
    </location>
</feature>